<evidence type="ECO:0000313" key="2">
    <source>
        <dbReference type="Proteomes" id="UP000597338"/>
    </source>
</evidence>
<name>A0ABQ1MHF7_9SPHI</name>
<dbReference type="Proteomes" id="UP000597338">
    <property type="component" value="Unassembled WGS sequence"/>
</dbReference>
<organism evidence="1 2">
    <name type="scientific">Parapedobacter defluvii</name>
    <dbReference type="NCBI Taxonomy" id="2045106"/>
    <lineage>
        <taxon>Bacteria</taxon>
        <taxon>Pseudomonadati</taxon>
        <taxon>Bacteroidota</taxon>
        <taxon>Sphingobacteriia</taxon>
        <taxon>Sphingobacteriales</taxon>
        <taxon>Sphingobacteriaceae</taxon>
        <taxon>Parapedobacter</taxon>
    </lineage>
</organism>
<gene>
    <name evidence="1" type="ORF">GCM10011386_36100</name>
</gene>
<reference evidence="2" key="1">
    <citation type="journal article" date="2019" name="Int. J. Syst. Evol. Microbiol.">
        <title>The Global Catalogue of Microorganisms (GCM) 10K type strain sequencing project: providing services to taxonomists for standard genome sequencing and annotation.</title>
        <authorList>
            <consortium name="The Broad Institute Genomics Platform"/>
            <consortium name="The Broad Institute Genome Sequencing Center for Infectious Disease"/>
            <person name="Wu L."/>
            <person name="Ma J."/>
        </authorList>
    </citation>
    <scope>NUCLEOTIDE SEQUENCE [LARGE SCALE GENOMIC DNA]</scope>
    <source>
        <strain evidence="2">CGMCC 1.15342</strain>
    </source>
</reference>
<protein>
    <submittedName>
        <fullName evidence="1">Uncharacterized protein</fullName>
    </submittedName>
</protein>
<dbReference type="EMBL" id="BMIK01000016">
    <property type="protein sequence ID" value="GGC40852.1"/>
    <property type="molecule type" value="Genomic_DNA"/>
</dbReference>
<sequence length="50" mass="5526">MLYGVRKALRKLAEETAAKGGSLVVKIDGEIKKVPAQELLKTLPKQDDFQ</sequence>
<keyword evidence="2" id="KW-1185">Reference proteome</keyword>
<accession>A0ABQ1MHF7</accession>
<evidence type="ECO:0000313" key="1">
    <source>
        <dbReference type="EMBL" id="GGC40852.1"/>
    </source>
</evidence>
<comment type="caution">
    <text evidence="1">The sequence shown here is derived from an EMBL/GenBank/DDBJ whole genome shotgun (WGS) entry which is preliminary data.</text>
</comment>
<proteinExistence type="predicted"/>